<keyword evidence="4" id="KW-0479">Metal-binding</keyword>
<dbReference type="InterPro" id="IPR036010">
    <property type="entry name" value="2Fe-2S_ferredoxin-like_sf"/>
</dbReference>
<dbReference type="InterPro" id="IPR001433">
    <property type="entry name" value="OxRdtase_FAD/NAD-bd"/>
</dbReference>
<sequence>MYLQLRITAIVKETPDTFTYRFQPMNGEKIDYEAGQFLTFLIELHGVEYRRSYSFSSTPGIDQDLAVTIRRKENGEISRHILDYWKVGDIVTTLQPSGRFTLDEVPSVPFDIFLLGAGSGITPLFSLLKYILHHHAHAHVKLVYSSPTQERTIFHKQLQSLQEQYAEQLHIIYLFSAEGIIRRLSNGLLEPLVKEQTKYAAHLTQFFVCGPPEYMRMALLTLTFMGYSQQQQHKENFVVETGPQLARIGTPTDSTIKTVLIKKGHESYELKLPGNKNILSEALAHGITLPYSCKGGVCGSCTARCTQGKIWMALNEVLTDKEMAQGYLLTCTGYAVSETVIIEL</sequence>
<dbReference type="PANTHER" id="PTHR47354">
    <property type="entry name" value="NADH OXIDOREDUCTASE HCR"/>
    <property type="match status" value="1"/>
</dbReference>
<dbReference type="PROSITE" id="PS51085">
    <property type="entry name" value="2FE2S_FER_2"/>
    <property type="match status" value="1"/>
</dbReference>
<keyword evidence="5" id="KW-0274">FAD</keyword>
<dbReference type="InterPro" id="IPR017938">
    <property type="entry name" value="Riboflavin_synthase-like_b-brl"/>
</dbReference>
<dbReference type="InterPro" id="IPR001709">
    <property type="entry name" value="Flavoprot_Pyr_Nucl_cyt_Rdtase"/>
</dbReference>
<dbReference type="Proteomes" id="UP000261174">
    <property type="component" value="Unassembled WGS sequence"/>
</dbReference>
<dbReference type="InterPro" id="IPR050415">
    <property type="entry name" value="MRET"/>
</dbReference>
<evidence type="ECO:0000256" key="8">
    <source>
        <dbReference type="ARBA" id="ARBA00023014"/>
    </source>
</evidence>
<feature type="domain" description="2Fe-2S ferredoxin-type" evidence="10">
    <location>
        <begin position="256"/>
        <end position="344"/>
    </location>
</feature>
<dbReference type="SUPFAM" id="SSF54292">
    <property type="entry name" value="2Fe-2S ferredoxin-like"/>
    <property type="match status" value="1"/>
</dbReference>
<evidence type="ECO:0000256" key="7">
    <source>
        <dbReference type="ARBA" id="ARBA00023004"/>
    </source>
</evidence>
<dbReference type="Gene3D" id="3.40.50.80">
    <property type="entry name" value="Nucleotide-binding domain of ferredoxin-NADP reductase (FNR) module"/>
    <property type="match status" value="1"/>
</dbReference>
<dbReference type="GO" id="GO:0016491">
    <property type="term" value="F:oxidoreductase activity"/>
    <property type="evidence" value="ECO:0007669"/>
    <property type="project" value="UniProtKB-KW"/>
</dbReference>
<dbReference type="InterPro" id="IPR001041">
    <property type="entry name" value="2Fe-2S_ferredoxin-type"/>
</dbReference>
<dbReference type="InterPro" id="IPR012675">
    <property type="entry name" value="Beta-grasp_dom_sf"/>
</dbReference>
<keyword evidence="2" id="KW-0285">Flavoprotein</keyword>
<dbReference type="InterPro" id="IPR039261">
    <property type="entry name" value="FNR_nucleotide-bd"/>
</dbReference>
<evidence type="ECO:0000313" key="12">
    <source>
        <dbReference type="EMBL" id="RFM35235.1"/>
    </source>
</evidence>
<evidence type="ECO:0008006" key="14">
    <source>
        <dbReference type="Google" id="ProtNLM"/>
    </source>
</evidence>
<keyword evidence="13" id="KW-1185">Reference proteome</keyword>
<dbReference type="InterPro" id="IPR017927">
    <property type="entry name" value="FAD-bd_FR_type"/>
</dbReference>
<dbReference type="Gene3D" id="2.40.30.10">
    <property type="entry name" value="Translation factors"/>
    <property type="match status" value="1"/>
</dbReference>
<evidence type="ECO:0000259" key="11">
    <source>
        <dbReference type="PROSITE" id="PS51384"/>
    </source>
</evidence>
<evidence type="ECO:0000256" key="6">
    <source>
        <dbReference type="ARBA" id="ARBA00023002"/>
    </source>
</evidence>
<organism evidence="12 13">
    <name type="scientific">Chitinophaga silvisoli</name>
    <dbReference type="NCBI Taxonomy" id="2291814"/>
    <lineage>
        <taxon>Bacteria</taxon>
        <taxon>Pseudomonadati</taxon>
        <taxon>Bacteroidota</taxon>
        <taxon>Chitinophagia</taxon>
        <taxon>Chitinophagales</taxon>
        <taxon>Chitinophagaceae</taxon>
        <taxon>Chitinophaga</taxon>
    </lineage>
</organism>
<dbReference type="PRINTS" id="PR00406">
    <property type="entry name" value="CYTB5RDTASE"/>
</dbReference>
<comment type="caution">
    <text evidence="12">The sequence shown here is derived from an EMBL/GenBank/DDBJ whole genome shotgun (WGS) entry which is preliminary data.</text>
</comment>
<dbReference type="GO" id="GO:0051537">
    <property type="term" value="F:2 iron, 2 sulfur cluster binding"/>
    <property type="evidence" value="ECO:0007669"/>
    <property type="project" value="UniProtKB-KW"/>
</dbReference>
<keyword evidence="8" id="KW-0411">Iron-sulfur</keyword>
<evidence type="ECO:0000313" key="13">
    <source>
        <dbReference type="Proteomes" id="UP000261174"/>
    </source>
</evidence>
<comment type="similarity">
    <text evidence="9">In the N-terminal section; belongs to the FAD-binding oxidoreductase type 6 family.</text>
</comment>
<dbReference type="SUPFAM" id="SSF52343">
    <property type="entry name" value="Ferredoxin reductase-like, C-terminal NADP-linked domain"/>
    <property type="match status" value="1"/>
</dbReference>
<keyword evidence="3" id="KW-0001">2Fe-2S</keyword>
<accession>A0A3E1P4X4</accession>
<evidence type="ECO:0000256" key="3">
    <source>
        <dbReference type="ARBA" id="ARBA00022714"/>
    </source>
</evidence>
<dbReference type="OrthoDB" id="9789468at2"/>
<dbReference type="Pfam" id="PF00970">
    <property type="entry name" value="FAD_binding_6"/>
    <property type="match status" value="1"/>
</dbReference>
<evidence type="ECO:0000256" key="9">
    <source>
        <dbReference type="ARBA" id="ARBA00061434"/>
    </source>
</evidence>
<dbReference type="Gene3D" id="3.10.20.30">
    <property type="match status" value="1"/>
</dbReference>
<protein>
    <recommendedName>
        <fullName evidence="14">Ring-1,2-phenylacetyl-CoA epoxidase subunit PaaE</fullName>
    </recommendedName>
</protein>
<keyword evidence="6" id="KW-0560">Oxidoreductase</keyword>
<proteinExistence type="inferred from homology"/>
<evidence type="ECO:0000259" key="10">
    <source>
        <dbReference type="PROSITE" id="PS51085"/>
    </source>
</evidence>
<comment type="cofactor">
    <cofactor evidence="1">
        <name>FAD</name>
        <dbReference type="ChEBI" id="CHEBI:57692"/>
    </cofactor>
</comment>
<dbReference type="RefSeq" id="WP_116852715.1">
    <property type="nucleotide sequence ID" value="NZ_QTJV01000002.1"/>
</dbReference>
<evidence type="ECO:0000256" key="4">
    <source>
        <dbReference type="ARBA" id="ARBA00022723"/>
    </source>
</evidence>
<dbReference type="EMBL" id="QTJV01000002">
    <property type="protein sequence ID" value="RFM35235.1"/>
    <property type="molecule type" value="Genomic_DNA"/>
</dbReference>
<dbReference type="PROSITE" id="PS00197">
    <property type="entry name" value="2FE2S_FER_1"/>
    <property type="match status" value="1"/>
</dbReference>
<dbReference type="SUPFAM" id="SSF63380">
    <property type="entry name" value="Riboflavin synthase domain-like"/>
    <property type="match status" value="1"/>
</dbReference>
<keyword evidence="7" id="KW-0408">Iron</keyword>
<dbReference type="InterPro" id="IPR008333">
    <property type="entry name" value="Cbr1-like_FAD-bd_dom"/>
</dbReference>
<evidence type="ECO:0000256" key="5">
    <source>
        <dbReference type="ARBA" id="ARBA00022827"/>
    </source>
</evidence>
<dbReference type="Pfam" id="PF00175">
    <property type="entry name" value="NAD_binding_1"/>
    <property type="match status" value="1"/>
</dbReference>
<evidence type="ECO:0000256" key="2">
    <source>
        <dbReference type="ARBA" id="ARBA00022630"/>
    </source>
</evidence>
<evidence type="ECO:0000256" key="1">
    <source>
        <dbReference type="ARBA" id="ARBA00001974"/>
    </source>
</evidence>
<dbReference type="CDD" id="cd00207">
    <property type="entry name" value="fer2"/>
    <property type="match status" value="1"/>
</dbReference>
<dbReference type="InterPro" id="IPR006058">
    <property type="entry name" value="2Fe2S_fd_BS"/>
</dbReference>
<dbReference type="PRINTS" id="PR00371">
    <property type="entry name" value="FPNCR"/>
</dbReference>
<dbReference type="Pfam" id="PF00111">
    <property type="entry name" value="Fer2"/>
    <property type="match status" value="1"/>
</dbReference>
<reference evidence="12 13" key="1">
    <citation type="submission" date="2018-08" db="EMBL/GenBank/DDBJ databases">
        <title>Chitinophaga sp. K20C18050901, a novel bacterium isolated from forest soil.</title>
        <authorList>
            <person name="Wang C."/>
        </authorList>
    </citation>
    <scope>NUCLEOTIDE SEQUENCE [LARGE SCALE GENOMIC DNA]</scope>
    <source>
        <strain evidence="12 13">K20C18050901</strain>
    </source>
</reference>
<dbReference type="AlphaFoldDB" id="A0A3E1P4X4"/>
<gene>
    <name evidence="12" type="ORF">DXN04_07530</name>
</gene>
<dbReference type="PANTHER" id="PTHR47354:SF6">
    <property type="entry name" value="NADH OXIDOREDUCTASE HCR"/>
    <property type="match status" value="1"/>
</dbReference>
<dbReference type="GO" id="GO:0046872">
    <property type="term" value="F:metal ion binding"/>
    <property type="evidence" value="ECO:0007669"/>
    <property type="project" value="UniProtKB-KW"/>
</dbReference>
<dbReference type="PROSITE" id="PS51384">
    <property type="entry name" value="FAD_FR"/>
    <property type="match status" value="1"/>
</dbReference>
<name>A0A3E1P4X4_9BACT</name>
<feature type="domain" description="FAD-binding FR-type" evidence="11">
    <location>
        <begin position="1"/>
        <end position="103"/>
    </location>
</feature>